<proteinExistence type="predicted"/>
<feature type="domain" description="RING-type" evidence="11">
    <location>
        <begin position="77"/>
        <end position="130"/>
    </location>
</feature>
<dbReference type="GO" id="GO:0016567">
    <property type="term" value="P:protein ubiquitination"/>
    <property type="evidence" value="ECO:0007669"/>
    <property type="project" value="InterPro"/>
</dbReference>
<dbReference type="InterPro" id="IPR044066">
    <property type="entry name" value="TRIAD_supradom"/>
</dbReference>
<evidence type="ECO:0000313" key="14">
    <source>
        <dbReference type="Proteomes" id="UP000799291"/>
    </source>
</evidence>
<evidence type="ECO:0000256" key="9">
    <source>
        <dbReference type="PROSITE-ProRule" id="PRU00175"/>
    </source>
</evidence>
<dbReference type="EC" id="2.3.2.31" evidence="2"/>
<dbReference type="PANTHER" id="PTHR11685">
    <property type="entry name" value="RBR FAMILY RING FINGER AND IBR DOMAIN-CONTAINING"/>
    <property type="match status" value="1"/>
</dbReference>
<feature type="region of interest" description="Disordered" evidence="10">
    <location>
        <begin position="1"/>
        <end position="55"/>
    </location>
</feature>
<comment type="catalytic activity">
    <reaction evidence="1">
        <text>[E2 ubiquitin-conjugating enzyme]-S-ubiquitinyl-L-cysteine + [acceptor protein]-L-lysine = [E2 ubiquitin-conjugating enzyme]-L-cysteine + [acceptor protein]-N(6)-ubiquitinyl-L-lysine.</text>
        <dbReference type="EC" id="2.3.2.31"/>
    </reaction>
</comment>
<evidence type="ECO:0000256" key="3">
    <source>
        <dbReference type="ARBA" id="ARBA00022679"/>
    </source>
</evidence>
<evidence type="ECO:0000256" key="4">
    <source>
        <dbReference type="ARBA" id="ARBA00022723"/>
    </source>
</evidence>
<evidence type="ECO:0000259" key="12">
    <source>
        <dbReference type="PROSITE" id="PS51873"/>
    </source>
</evidence>
<dbReference type="OrthoDB" id="1431934at2759"/>
<evidence type="ECO:0000256" key="5">
    <source>
        <dbReference type="ARBA" id="ARBA00022737"/>
    </source>
</evidence>
<dbReference type="Gene3D" id="1.20.120.1750">
    <property type="match status" value="1"/>
</dbReference>
<dbReference type="InterPro" id="IPR001841">
    <property type="entry name" value="Znf_RING"/>
</dbReference>
<evidence type="ECO:0000313" key="13">
    <source>
        <dbReference type="EMBL" id="KAF2682531.1"/>
    </source>
</evidence>
<dbReference type="CDD" id="cd20336">
    <property type="entry name" value="Rcat_RBR"/>
    <property type="match status" value="1"/>
</dbReference>
<keyword evidence="5" id="KW-0677">Repeat</keyword>
<evidence type="ECO:0000256" key="6">
    <source>
        <dbReference type="ARBA" id="ARBA00022771"/>
    </source>
</evidence>
<keyword evidence="7" id="KW-0833">Ubl conjugation pathway</keyword>
<keyword evidence="14" id="KW-1185">Reference proteome</keyword>
<evidence type="ECO:0000259" key="11">
    <source>
        <dbReference type="PROSITE" id="PS50089"/>
    </source>
</evidence>
<gene>
    <name evidence="13" type="ORF">K458DRAFT_307048</name>
</gene>
<dbReference type="PROSITE" id="PS51873">
    <property type="entry name" value="TRIAD"/>
    <property type="match status" value="1"/>
</dbReference>
<sequence>MIAAPGLPKIENLSLLTPPSSPPQQQHGFATGSKAATSIPRSIPRSLPTPPLDGSNEPTLAVQKECLSSPRNSLVTCTICKETEHPSTFPARHITRTCTHSTRTCKECIQQWVETCIETRGWDRCTCPDCGEAMSYSDVKAFVGERAFGRYDQLATRAALSSLPHFHWCLSPACTSGQIVAPPQSVFTCTSCGHTYCLNHPTMPYHAGVTCDQFDAGTSTSTNEQATAEEQGLRTVQETSKRCSNALCGWWIQKNEGCDHMTCWKCGFEFCWDCGAGFKGIGRRGASGHRRGCQYWG</sequence>
<dbReference type="GO" id="GO:0061630">
    <property type="term" value="F:ubiquitin protein ligase activity"/>
    <property type="evidence" value="ECO:0007669"/>
    <property type="project" value="UniProtKB-EC"/>
</dbReference>
<protein>
    <recommendedName>
        <fullName evidence="2">RBR-type E3 ubiquitin transferase</fullName>
        <ecNumber evidence="2">2.3.2.31</ecNumber>
    </recommendedName>
</protein>
<reference evidence="13" key="1">
    <citation type="journal article" date="2020" name="Stud. Mycol.">
        <title>101 Dothideomycetes genomes: a test case for predicting lifestyles and emergence of pathogens.</title>
        <authorList>
            <person name="Haridas S."/>
            <person name="Albert R."/>
            <person name="Binder M."/>
            <person name="Bloem J."/>
            <person name="Labutti K."/>
            <person name="Salamov A."/>
            <person name="Andreopoulos B."/>
            <person name="Baker S."/>
            <person name="Barry K."/>
            <person name="Bills G."/>
            <person name="Bluhm B."/>
            <person name="Cannon C."/>
            <person name="Castanera R."/>
            <person name="Culley D."/>
            <person name="Daum C."/>
            <person name="Ezra D."/>
            <person name="Gonzalez J."/>
            <person name="Henrissat B."/>
            <person name="Kuo A."/>
            <person name="Liang C."/>
            <person name="Lipzen A."/>
            <person name="Lutzoni F."/>
            <person name="Magnuson J."/>
            <person name="Mondo S."/>
            <person name="Nolan M."/>
            <person name="Ohm R."/>
            <person name="Pangilinan J."/>
            <person name="Park H.-J."/>
            <person name="Ramirez L."/>
            <person name="Alfaro M."/>
            <person name="Sun H."/>
            <person name="Tritt A."/>
            <person name="Yoshinaga Y."/>
            <person name="Zwiers L.-H."/>
            <person name="Turgeon B."/>
            <person name="Goodwin S."/>
            <person name="Spatafora J."/>
            <person name="Crous P."/>
            <person name="Grigoriev I."/>
        </authorList>
    </citation>
    <scope>NUCLEOTIDE SEQUENCE</scope>
    <source>
        <strain evidence="13">CBS 122367</strain>
    </source>
</reference>
<dbReference type="PROSITE" id="PS50089">
    <property type="entry name" value="ZF_RING_2"/>
    <property type="match status" value="1"/>
</dbReference>
<dbReference type="EMBL" id="MU005587">
    <property type="protein sequence ID" value="KAF2682531.1"/>
    <property type="molecule type" value="Genomic_DNA"/>
</dbReference>
<keyword evidence="4" id="KW-0479">Metal-binding</keyword>
<evidence type="ECO:0000256" key="10">
    <source>
        <dbReference type="SAM" id="MobiDB-lite"/>
    </source>
</evidence>
<keyword evidence="8" id="KW-0862">Zinc</keyword>
<dbReference type="InterPro" id="IPR013083">
    <property type="entry name" value="Znf_RING/FYVE/PHD"/>
</dbReference>
<dbReference type="Pfam" id="PF01485">
    <property type="entry name" value="IBR"/>
    <property type="match status" value="2"/>
</dbReference>
<dbReference type="Gene3D" id="3.30.40.10">
    <property type="entry name" value="Zinc/RING finger domain, C3HC4 (zinc finger)"/>
    <property type="match status" value="1"/>
</dbReference>
<accession>A0A6G1IX68</accession>
<dbReference type="Proteomes" id="UP000799291">
    <property type="component" value="Unassembled WGS sequence"/>
</dbReference>
<evidence type="ECO:0000256" key="1">
    <source>
        <dbReference type="ARBA" id="ARBA00001798"/>
    </source>
</evidence>
<dbReference type="InterPro" id="IPR002867">
    <property type="entry name" value="IBR_dom"/>
</dbReference>
<dbReference type="GO" id="GO:0008270">
    <property type="term" value="F:zinc ion binding"/>
    <property type="evidence" value="ECO:0007669"/>
    <property type="project" value="UniProtKB-KW"/>
</dbReference>
<feature type="domain" description="RING-type" evidence="12">
    <location>
        <begin position="73"/>
        <end position="297"/>
    </location>
</feature>
<feature type="compositionally biased region" description="Low complexity" evidence="10">
    <location>
        <begin position="13"/>
        <end position="26"/>
    </location>
</feature>
<evidence type="ECO:0000256" key="8">
    <source>
        <dbReference type="ARBA" id="ARBA00022833"/>
    </source>
</evidence>
<organism evidence="13 14">
    <name type="scientific">Lentithecium fluviatile CBS 122367</name>
    <dbReference type="NCBI Taxonomy" id="1168545"/>
    <lineage>
        <taxon>Eukaryota</taxon>
        <taxon>Fungi</taxon>
        <taxon>Dikarya</taxon>
        <taxon>Ascomycota</taxon>
        <taxon>Pezizomycotina</taxon>
        <taxon>Dothideomycetes</taxon>
        <taxon>Pleosporomycetidae</taxon>
        <taxon>Pleosporales</taxon>
        <taxon>Massarineae</taxon>
        <taxon>Lentitheciaceae</taxon>
        <taxon>Lentithecium</taxon>
    </lineage>
</organism>
<name>A0A6G1IX68_9PLEO</name>
<dbReference type="SMART" id="SM00647">
    <property type="entry name" value="IBR"/>
    <property type="match status" value="2"/>
</dbReference>
<evidence type="ECO:0000256" key="7">
    <source>
        <dbReference type="ARBA" id="ARBA00022786"/>
    </source>
</evidence>
<evidence type="ECO:0000256" key="2">
    <source>
        <dbReference type="ARBA" id="ARBA00012251"/>
    </source>
</evidence>
<keyword evidence="6 9" id="KW-0863">Zinc-finger</keyword>
<dbReference type="InterPro" id="IPR031127">
    <property type="entry name" value="E3_UB_ligase_RBR"/>
</dbReference>
<dbReference type="SUPFAM" id="SSF57850">
    <property type="entry name" value="RING/U-box"/>
    <property type="match status" value="3"/>
</dbReference>
<dbReference type="AlphaFoldDB" id="A0A6G1IX68"/>
<keyword evidence="3" id="KW-0808">Transferase</keyword>